<comment type="similarity">
    <text evidence="3">Belongs to the HARBI1 family.</text>
</comment>
<dbReference type="InterPro" id="IPR045249">
    <property type="entry name" value="HARBI1-like"/>
</dbReference>
<keyword evidence="5" id="KW-0479">Metal-binding</keyword>
<dbReference type="GO" id="GO:0046872">
    <property type="term" value="F:metal ion binding"/>
    <property type="evidence" value="ECO:0007669"/>
    <property type="project" value="UniProtKB-KW"/>
</dbReference>
<comment type="cofactor">
    <cofactor evidence="1">
        <name>a divalent metal cation</name>
        <dbReference type="ChEBI" id="CHEBI:60240"/>
    </cofactor>
</comment>
<name>A0AAV0Y8Y4_9HEMI</name>
<evidence type="ECO:0000256" key="2">
    <source>
        <dbReference type="ARBA" id="ARBA00004123"/>
    </source>
</evidence>
<comment type="subcellular location">
    <subcellularLocation>
        <location evidence="2">Nucleus</location>
    </subcellularLocation>
</comment>
<dbReference type="Pfam" id="PF13359">
    <property type="entry name" value="DDE_Tnp_4"/>
    <property type="match status" value="1"/>
</dbReference>
<dbReference type="PANTHER" id="PTHR22930:SF284">
    <property type="entry name" value="DDE TNP4 DOMAIN-CONTAINING PROTEIN"/>
    <property type="match status" value="1"/>
</dbReference>
<evidence type="ECO:0000313" key="9">
    <source>
        <dbReference type="EMBL" id="CAI6377399.1"/>
    </source>
</evidence>
<keyword evidence="7" id="KW-0539">Nucleus</keyword>
<keyword evidence="10" id="KW-1185">Reference proteome</keyword>
<dbReference type="GO" id="GO:0004518">
    <property type="term" value="F:nuclease activity"/>
    <property type="evidence" value="ECO:0007669"/>
    <property type="project" value="UniProtKB-KW"/>
</dbReference>
<proteinExistence type="inferred from homology"/>
<keyword evidence="6" id="KW-0378">Hydrolase</keyword>
<evidence type="ECO:0000259" key="8">
    <source>
        <dbReference type="Pfam" id="PF13359"/>
    </source>
</evidence>
<gene>
    <name evidence="9" type="ORF">MEUPH1_LOCUS30666</name>
</gene>
<keyword evidence="4" id="KW-0540">Nuclease</keyword>
<organism evidence="9 10">
    <name type="scientific">Macrosiphum euphorbiae</name>
    <name type="common">potato aphid</name>
    <dbReference type="NCBI Taxonomy" id="13131"/>
    <lineage>
        <taxon>Eukaryota</taxon>
        <taxon>Metazoa</taxon>
        <taxon>Ecdysozoa</taxon>
        <taxon>Arthropoda</taxon>
        <taxon>Hexapoda</taxon>
        <taxon>Insecta</taxon>
        <taxon>Pterygota</taxon>
        <taxon>Neoptera</taxon>
        <taxon>Paraneoptera</taxon>
        <taxon>Hemiptera</taxon>
        <taxon>Sternorrhyncha</taxon>
        <taxon>Aphidomorpha</taxon>
        <taxon>Aphidoidea</taxon>
        <taxon>Aphididae</taxon>
        <taxon>Macrosiphini</taxon>
        <taxon>Macrosiphum</taxon>
    </lineage>
</organism>
<reference evidence="9 10" key="1">
    <citation type="submission" date="2023-01" db="EMBL/GenBank/DDBJ databases">
        <authorList>
            <person name="Whitehead M."/>
        </authorList>
    </citation>
    <scope>NUCLEOTIDE SEQUENCE [LARGE SCALE GENOMIC DNA]</scope>
</reference>
<dbReference type="InterPro" id="IPR027806">
    <property type="entry name" value="HARBI1_dom"/>
</dbReference>
<evidence type="ECO:0000256" key="4">
    <source>
        <dbReference type="ARBA" id="ARBA00022722"/>
    </source>
</evidence>
<evidence type="ECO:0000256" key="3">
    <source>
        <dbReference type="ARBA" id="ARBA00006958"/>
    </source>
</evidence>
<sequence>MMKIRENNRIRTIALVGLFSIMDQNLSKLKRVSSVWVKEYRRRFGHLPLISELRENYPDEFKNYLRMDSACFDMLLALVGPKICKTDTIMRKCISVEERLTATLRFLATGRSFEDLKFSSGISAPSLSVLIPETCKAIFEVLKEEYMKFPTTKDEWLQVAKDFQDRWQFVNCGGSMDGKHIRIVPPPKSGSTYYNYKNFNSIVLMALVNSNYEFIYVDVGKNGRLSDGGVFEYTEFGRKLLAKKLNLPDTNATVNNMNYVFIGDEAFSLEEHFLKPYAQKDLNSEKRIFNYRLSRARNVVENAFGIISSRFRILHTPINMKPKNISYVILAICVLHNFLRRRCNAYISPTTVDSEDTDGCEKHQGDWRNNAVELVGLQPVNSRTVTIRAKINRDNYKEFFNTEGRVEWQDAMIRAGRA</sequence>
<dbReference type="Proteomes" id="UP001160148">
    <property type="component" value="Unassembled WGS sequence"/>
</dbReference>
<dbReference type="GO" id="GO:0016787">
    <property type="term" value="F:hydrolase activity"/>
    <property type="evidence" value="ECO:0007669"/>
    <property type="project" value="UniProtKB-KW"/>
</dbReference>
<evidence type="ECO:0000313" key="10">
    <source>
        <dbReference type="Proteomes" id="UP001160148"/>
    </source>
</evidence>
<evidence type="ECO:0000256" key="5">
    <source>
        <dbReference type="ARBA" id="ARBA00022723"/>
    </source>
</evidence>
<protein>
    <recommendedName>
        <fullName evidence="8">DDE Tnp4 domain-containing protein</fullName>
    </recommendedName>
</protein>
<evidence type="ECO:0000256" key="1">
    <source>
        <dbReference type="ARBA" id="ARBA00001968"/>
    </source>
</evidence>
<dbReference type="GO" id="GO:0005634">
    <property type="term" value="C:nucleus"/>
    <property type="evidence" value="ECO:0007669"/>
    <property type="project" value="UniProtKB-SubCell"/>
</dbReference>
<evidence type="ECO:0000256" key="6">
    <source>
        <dbReference type="ARBA" id="ARBA00022801"/>
    </source>
</evidence>
<evidence type="ECO:0000256" key="7">
    <source>
        <dbReference type="ARBA" id="ARBA00023242"/>
    </source>
</evidence>
<dbReference type="AlphaFoldDB" id="A0AAV0Y8Y4"/>
<accession>A0AAV0Y8Y4</accession>
<comment type="caution">
    <text evidence="9">The sequence shown here is derived from an EMBL/GenBank/DDBJ whole genome shotgun (WGS) entry which is preliminary data.</text>
</comment>
<feature type="domain" description="DDE Tnp4" evidence="8">
    <location>
        <begin position="176"/>
        <end position="337"/>
    </location>
</feature>
<dbReference type="EMBL" id="CARXXK010001738">
    <property type="protein sequence ID" value="CAI6377399.1"/>
    <property type="molecule type" value="Genomic_DNA"/>
</dbReference>
<dbReference type="PANTHER" id="PTHR22930">
    <property type="match status" value="1"/>
</dbReference>